<dbReference type="RefSeq" id="WP_092312012.1">
    <property type="nucleotide sequence ID" value="NZ_FOZV01000006.1"/>
</dbReference>
<keyword evidence="2" id="KW-1185">Reference proteome</keyword>
<proteinExistence type="predicted"/>
<protein>
    <submittedName>
        <fullName evidence="1">Uncharacterized protein</fullName>
    </submittedName>
</protein>
<organism evidence="1 2">
    <name type="scientific">Brevundimonas viscosa</name>
    <dbReference type="NCBI Taxonomy" id="871741"/>
    <lineage>
        <taxon>Bacteria</taxon>
        <taxon>Pseudomonadati</taxon>
        <taxon>Pseudomonadota</taxon>
        <taxon>Alphaproteobacteria</taxon>
        <taxon>Caulobacterales</taxon>
        <taxon>Caulobacteraceae</taxon>
        <taxon>Brevundimonas</taxon>
    </lineage>
</organism>
<evidence type="ECO:0000313" key="1">
    <source>
        <dbReference type="EMBL" id="SFS81826.1"/>
    </source>
</evidence>
<reference evidence="2" key="1">
    <citation type="submission" date="2016-10" db="EMBL/GenBank/DDBJ databases">
        <authorList>
            <person name="Varghese N."/>
            <person name="Submissions S."/>
        </authorList>
    </citation>
    <scope>NUCLEOTIDE SEQUENCE [LARGE SCALE GENOMIC DNA]</scope>
    <source>
        <strain evidence="2">CGMCC 1.10683</strain>
    </source>
</reference>
<dbReference type="Proteomes" id="UP000198788">
    <property type="component" value="Unassembled WGS sequence"/>
</dbReference>
<gene>
    <name evidence="1" type="ORF">SAMN05192570_2785</name>
</gene>
<evidence type="ECO:0000313" key="2">
    <source>
        <dbReference type="Proteomes" id="UP000198788"/>
    </source>
</evidence>
<dbReference type="OrthoDB" id="7449482at2"/>
<dbReference type="AlphaFoldDB" id="A0A1I6SY03"/>
<dbReference type="EMBL" id="FOZV01000006">
    <property type="protein sequence ID" value="SFS81826.1"/>
    <property type="molecule type" value="Genomic_DNA"/>
</dbReference>
<name>A0A1I6SY03_9CAUL</name>
<sequence>MQTRDTRGTVEVDGDVYHWELRRQPRPTSGGRWEGIAVTLRLQDFKREAVVQFPPPLRPNGRPDVEKQFVNVEHVRNAVTAVIEAGWNPTSRGKPVAFDVDAEGR</sequence>
<accession>A0A1I6SY03</accession>